<evidence type="ECO:0000259" key="2">
    <source>
        <dbReference type="Pfam" id="PF07589"/>
    </source>
</evidence>
<protein>
    <submittedName>
        <fullName evidence="3">PEP-CTERM protein sorting domain protein</fullName>
    </submittedName>
</protein>
<dbReference type="OrthoDB" id="7504626at2"/>
<dbReference type="AlphaFoldDB" id="A0A143PYM4"/>
<keyword evidence="4" id="KW-1185">Reference proteome</keyword>
<evidence type="ECO:0000313" key="3">
    <source>
        <dbReference type="EMBL" id="AMY12924.1"/>
    </source>
</evidence>
<sequence length="238" mass="24154" precursor="true">MHLPRQLSLVVPIVLMCAASATGAPIMYAVGDSFTVGLNGSTGNITVGADPFLSAQARFTVTQWEGTSIVFSVDIANTSSTAPDYHSRITALGFNVDGDAIPGTSVSGAFSKVVLDDTVHAHGLASALGGPTDVCLKNGSSSGCESGQGGIAEGQSGLATLTLKFVALPASVALTDFFVRYQGVSTPAAQGLAGVGIATCVDADCDDESGQTVPEPTVLALFGAGLLGASYLRRRRQR</sequence>
<dbReference type="KEGG" id="abac:LuPra_06208"/>
<feature type="domain" description="Ice-binding protein C-terminal" evidence="2">
    <location>
        <begin position="212"/>
        <end position="236"/>
    </location>
</feature>
<dbReference type="Proteomes" id="UP000076079">
    <property type="component" value="Chromosome"/>
</dbReference>
<reference evidence="3 4" key="1">
    <citation type="journal article" date="2016" name="Genome Announc.">
        <title>First Complete Genome Sequence of a Subdivision 6 Acidobacterium Strain.</title>
        <authorList>
            <person name="Huang S."/>
            <person name="Vieira S."/>
            <person name="Bunk B."/>
            <person name="Riedel T."/>
            <person name="Sproer C."/>
            <person name="Overmann J."/>
        </authorList>
    </citation>
    <scope>NUCLEOTIDE SEQUENCE [LARGE SCALE GENOMIC DNA]</scope>
    <source>
        <strain evidence="4">DSM 100886 HEG_-6_39</strain>
    </source>
</reference>
<dbReference type="EMBL" id="CP015136">
    <property type="protein sequence ID" value="AMY12924.1"/>
    <property type="molecule type" value="Genomic_DNA"/>
</dbReference>
<evidence type="ECO:0000313" key="4">
    <source>
        <dbReference type="Proteomes" id="UP000076079"/>
    </source>
</evidence>
<reference evidence="4" key="2">
    <citation type="submission" date="2016-04" db="EMBL/GenBank/DDBJ databases">
        <title>First Complete Genome Sequence of a Subdivision 6 Acidobacterium.</title>
        <authorList>
            <person name="Huang S."/>
            <person name="Vieira S."/>
            <person name="Bunk B."/>
            <person name="Riedel T."/>
            <person name="Sproeer C."/>
            <person name="Overmann J."/>
        </authorList>
    </citation>
    <scope>NUCLEOTIDE SEQUENCE [LARGE SCALE GENOMIC DNA]</scope>
    <source>
        <strain evidence="4">DSM 100886 HEG_-6_39</strain>
    </source>
</reference>
<evidence type="ECO:0000256" key="1">
    <source>
        <dbReference type="SAM" id="SignalP"/>
    </source>
</evidence>
<proteinExistence type="predicted"/>
<keyword evidence="1" id="KW-0732">Signal</keyword>
<accession>A0A143PYM4</accession>
<feature type="chain" id="PRO_5007512156" evidence="1">
    <location>
        <begin position="24"/>
        <end position="238"/>
    </location>
</feature>
<dbReference type="NCBIfam" id="NF033947">
    <property type="entry name" value="PEP-cistern"/>
    <property type="match status" value="1"/>
</dbReference>
<gene>
    <name evidence="3" type="ORF">LuPra_06208</name>
</gene>
<organism evidence="3 4">
    <name type="scientific">Luteitalea pratensis</name>
    <dbReference type="NCBI Taxonomy" id="1855912"/>
    <lineage>
        <taxon>Bacteria</taxon>
        <taxon>Pseudomonadati</taxon>
        <taxon>Acidobacteriota</taxon>
        <taxon>Vicinamibacteria</taxon>
        <taxon>Vicinamibacterales</taxon>
        <taxon>Vicinamibacteraceae</taxon>
        <taxon>Luteitalea</taxon>
    </lineage>
</organism>
<dbReference type="RefSeq" id="WP_157899892.1">
    <property type="nucleotide sequence ID" value="NZ_CP015136.1"/>
</dbReference>
<dbReference type="Pfam" id="PF07589">
    <property type="entry name" value="PEP-CTERM"/>
    <property type="match status" value="1"/>
</dbReference>
<dbReference type="InterPro" id="IPR013424">
    <property type="entry name" value="Ice-binding_C"/>
</dbReference>
<name>A0A143PYM4_LUTPR</name>
<feature type="signal peptide" evidence="1">
    <location>
        <begin position="1"/>
        <end position="23"/>
    </location>
</feature>
<dbReference type="NCBIfam" id="TIGR02595">
    <property type="entry name" value="PEP_CTERM"/>
    <property type="match status" value="1"/>
</dbReference>